<dbReference type="AlphaFoldDB" id="A0A6M3ZXU1"/>
<evidence type="ECO:0000313" key="1">
    <source>
        <dbReference type="EMBL" id="QJQ03428.1"/>
    </source>
</evidence>
<reference evidence="1 2" key="1">
    <citation type="journal article" date="2012" name="J. Bacteriol.">
        <title>Genome sequence of the pathogenic Herbaspirillum seropedicae strain Os34, isolated from rice roots.</title>
        <authorList>
            <person name="Ye W."/>
            <person name="Ye S."/>
            <person name="Liu J."/>
            <person name="Chang S."/>
            <person name="Chen M."/>
            <person name="Zhu B."/>
            <person name="Guo L."/>
            <person name="An Q."/>
        </authorList>
    </citation>
    <scope>NUCLEOTIDE SEQUENCE [LARGE SCALE GENOMIC DNA]</scope>
    <source>
        <strain evidence="1 2">Os34</strain>
    </source>
</reference>
<gene>
    <name evidence="1" type="ORF">C798_25285</name>
</gene>
<name>A0A6M3ZXU1_9BURK</name>
<dbReference type="RefSeq" id="WP_017454943.1">
    <property type="nucleotide sequence ID" value="NZ_CP008956.1"/>
</dbReference>
<organism evidence="1 2">
    <name type="scientific">Herbaspirillum rubrisubalbicans Os34</name>
    <dbReference type="NCBI Taxonomy" id="1235827"/>
    <lineage>
        <taxon>Bacteria</taxon>
        <taxon>Pseudomonadati</taxon>
        <taxon>Pseudomonadota</taxon>
        <taxon>Betaproteobacteria</taxon>
        <taxon>Burkholderiales</taxon>
        <taxon>Oxalobacteraceae</taxon>
        <taxon>Herbaspirillum</taxon>
    </lineage>
</organism>
<sequence>MSTYSRTVRSTPHRDAAETWDLIVELLTQGNDTTARKELRAVAGIACSLITEQGPKTAPITAICDGPRTRIYCTYDDDALDSSDANEDGLSFDPLKGDWKVSLPCPTSDLSWVQAALKKHSTRITARDVSEGIAVEEPSNKTQAMTLDIEGLMKL</sequence>
<dbReference type="EMBL" id="CP008956">
    <property type="protein sequence ID" value="QJQ03428.1"/>
    <property type="molecule type" value="Genomic_DNA"/>
</dbReference>
<evidence type="ECO:0000313" key="2">
    <source>
        <dbReference type="Proteomes" id="UP000501648"/>
    </source>
</evidence>
<proteinExistence type="predicted"/>
<accession>A0A6M3ZXU1</accession>
<protein>
    <submittedName>
        <fullName evidence="1">Uncharacterized protein</fullName>
    </submittedName>
</protein>
<dbReference type="Proteomes" id="UP000501648">
    <property type="component" value="Chromosome"/>
</dbReference>